<organism evidence="18 19">
    <name type="scientific">Ustilago bromivora</name>
    <dbReference type="NCBI Taxonomy" id="307758"/>
    <lineage>
        <taxon>Eukaryota</taxon>
        <taxon>Fungi</taxon>
        <taxon>Dikarya</taxon>
        <taxon>Basidiomycota</taxon>
        <taxon>Ustilaginomycotina</taxon>
        <taxon>Ustilaginomycetes</taxon>
        <taxon>Ustilaginales</taxon>
        <taxon>Ustilaginaceae</taxon>
        <taxon>Ustilago</taxon>
    </lineage>
</organism>
<keyword evidence="7 13" id="KW-0560">Oxidoreductase</keyword>
<evidence type="ECO:0000256" key="2">
    <source>
        <dbReference type="ARBA" id="ARBA00004305"/>
    </source>
</evidence>
<evidence type="ECO:0000256" key="4">
    <source>
        <dbReference type="ARBA" id="ARBA00022630"/>
    </source>
</evidence>
<dbReference type="GO" id="GO:0000062">
    <property type="term" value="F:fatty-acyl-CoA binding"/>
    <property type="evidence" value="ECO:0007669"/>
    <property type="project" value="TreeGrafter"/>
</dbReference>
<keyword evidence="14" id="KW-1133">Transmembrane helix</keyword>
<gene>
    <name evidence="18" type="ORF">UBRO2_03071</name>
</gene>
<dbReference type="Proteomes" id="UP000658997">
    <property type="component" value="Unassembled WGS sequence"/>
</dbReference>
<dbReference type="GO" id="GO:0033539">
    <property type="term" value="P:fatty acid beta-oxidation using acyl-CoA dehydrogenase"/>
    <property type="evidence" value="ECO:0007669"/>
    <property type="project" value="TreeGrafter"/>
</dbReference>
<dbReference type="GO" id="GO:0046949">
    <property type="term" value="P:fatty-acyl-CoA biosynthetic process"/>
    <property type="evidence" value="ECO:0007669"/>
    <property type="project" value="TreeGrafter"/>
</dbReference>
<dbReference type="InterPro" id="IPR052033">
    <property type="entry name" value="Glutaryl-CoA_DH_mitochondrial"/>
</dbReference>
<keyword evidence="19" id="KW-1185">Reference proteome</keyword>
<evidence type="ECO:0000259" key="17">
    <source>
        <dbReference type="Pfam" id="PF02771"/>
    </source>
</evidence>
<keyword evidence="5 13" id="KW-0274">FAD</keyword>
<dbReference type="Gene3D" id="1.10.540.10">
    <property type="entry name" value="Acyl-CoA dehydrogenase/oxidase, N-terminal domain"/>
    <property type="match status" value="1"/>
</dbReference>
<evidence type="ECO:0000256" key="12">
    <source>
        <dbReference type="ARBA" id="ARBA00049493"/>
    </source>
</evidence>
<dbReference type="SUPFAM" id="SSF56645">
    <property type="entry name" value="Acyl-CoA dehydrogenase NM domain-like"/>
    <property type="match status" value="1"/>
</dbReference>
<evidence type="ECO:0000256" key="11">
    <source>
        <dbReference type="ARBA" id="ARBA00039033"/>
    </source>
</evidence>
<dbReference type="CDD" id="cd01151">
    <property type="entry name" value="GCD"/>
    <property type="match status" value="1"/>
</dbReference>
<protein>
    <recommendedName>
        <fullName evidence="11">glutaryl-CoA dehydrogenase (ETF)</fullName>
        <ecNumber evidence="11">1.3.8.6</ecNumber>
    </recommendedName>
</protein>
<evidence type="ECO:0000256" key="8">
    <source>
        <dbReference type="ARBA" id="ARBA00023128"/>
    </source>
</evidence>
<dbReference type="Pfam" id="PF00441">
    <property type="entry name" value="Acyl-CoA_dh_1"/>
    <property type="match status" value="1"/>
</dbReference>
<dbReference type="InterPro" id="IPR009100">
    <property type="entry name" value="AcylCoA_DH/oxidase_NM_dom_sf"/>
</dbReference>
<comment type="cofactor">
    <cofactor evidence="1 13">
        <name>FAD</name>
        <dbReference type="ChEBI" id="CHEBI:57692"/>
    </cofactor>
</comment>
<dbReference type="InterPro" id="IPR013786">
    <property type="entry name" value="AcylCoA_DH/ox_N"/>
</dbReference>
<comment type="caution">
    <text evidence="18">The sequence shown here is derived from an EMBL/GenBank/DDBJ whole genome shotgun (WGS) entry which is preliminary data.</text>
</comment>
<evidence type="ECO:0000256" key="9">
    <source>
        <dbReference type="ARBA" id="ARBA00037899"/>
    </source>
</evidence>
<feature type="domain" description="Acyl-CoA dehydrogenase/oxidase C-terminal" evidence="15">
    <location>
        <begin position="459"/>
        <end position="602"/>
    </location>
</feature>
<dbReference type="SUPFAM" id="SSF47203">
    <property type="entry name" value="Acyl-CoA dehydrogenase C-terminal domain-like"/>
    <property type="match status" value="1"/>
</dbReference>
<dbReference type="Pfam" id="PF02770">
    <property type="entry name" value="Acyl-CoA_dh_M"/>
    <property type="match status" value="1"/>
</dbReference>
<dbReference type="Gene3D" id="2.40.110.10">
    <property type="entry name" value="Butyryl-CoA Dehydrogenase, subunit A, domain 2"/>
    <property type="match status" value="1"/>
</dbReference>
<evidence type="ECO:0000259" key="15">
    <source>
        <dbReference type="Pfam" id="PF00441"/>
    </source>
</evidence>
<dbReference type="GO" id="GO:0050660">
    <property type="term" value="F:flavin adenine dinucleotide binding"/>
    <property type="evidence" value="ECO:0007669"/>
    <property type="project" value="InterPro"/>
</dbReference>
<accession>A0A8H8TSR8</accession>
<evidence type="ECO:0000256" key="10">
    <source>
        <dbReference type="ARBA" id="ARBA00037927"/>
    </source>
</evidence>
<feature type="transmembrane region" description="Helical" evidence="14">
    <location>
        <begin position="101"/>
        <end position="121"/>
    </location>
</feature>
<dbReference type="AlphaFoldDB" id="A0A8H8TSR8"/>
<dbReference type="GO" id="GO:0005743">
    <property type="term" value="C:mitochondrial inner membrane"/>
    <property type="evidence" value="ECO:0007669"/>
    <property type="project" value="TreeGrafter"/>
</dbReference>
<dbReference type="InterPro" id="IPR007277">
    <property type="entry name" value="Svp26/Tex261"/>
</dbReference>
<feature type="domain" description="Acyl-CoA dehydrogenase/oxidase N-terminal" evidence="17">
    <location>
        <begin position="233"/>
        <end position="344"/>
    </location>
</feature>
<comment type="subcellular location">
    <subcellularLocation>
        <location evidence="2">Mitochondrion matrix</location>
    </subcellularLocation>
</comment>
<dbReference type="GO" id="GO:0005759">
    <property type="term" value="C:mitochondrial matrix"/>
    <property type="evidence" value="ECO:0007669"/>
    <property type="project" value="UniProtKB-SubCell"/>
</dbReference>
<proteinExistence type="inferred from homology"/>
<dbReference type="EC" id="1.3.8.6" evidence="11"/>
<keyword evidence="8" id="KW-0496">Mitochondrion</keyword>
<dbReference type="InterPro" id="IPR037069">
    <property type="entry name" value="AcylCoA_DH/ox_N_sf"/>
</dbReference>
<comment type="catalytic activity">
    <reaction evidence="12">
        <text>glutaryl-CoA + oxidized [electron-transfer flavoprotein] + 2 H(+) = (2E)-butenoyl-CoA + reduced [electron-transfer flavoprotein] + CO2</text>
        <dbReference type="Rhea" id="RHEA:13389"/>
        <dbReference type="Rhea" id="RHEA-COMP:10685"/>
        <dbReference type="Rhea" id="RHEA-COMP:10686"/>
        <dbReference type="ChEBI" id="CHEBI:15378"/>
        <dbReference type="ChEBI" id="CHEBI:16526"/>
        <dbReference type="ChEBI" id="CHEBI:57332"/>
        <dbReference type="ChEBI" id="CHEBI:57378"/>
        <dbReference type="ChEBI" id="CHEBI:57692"/>
        <dbReference type="ChEBI" id="CHEBI:58307"/>
        <dbReference type="EC" id="1.3.8.6"/>
    </reaction>
</comment>
<evidence type="ECO:0000256" key="14">
    <source>
        <dbReference type="SAM" id="Phobius"/>
    </source>
</evidence>
<dbReference type="Gene3D" id="1.20.140.10">
    <property type="entry name" value="Butyryl-CoA Dehydrogenase, subunit A, domain 3"/>
    <property type="match status" value="1"/>
</dbReference>
<feature type="transmembrane region" description="Helical" evidence="14">
    <location>
        <begin position="6"/>
        <end position="30"/>
    </location>
</feature>
<evidence type="ECO:0000256" key="6">
    <source>
        <dbReference type="ARBA" id="ARBA00022946"/>
    </source>
</evidence>
<dbReference type="InterPro" id="IPR006091">
    <property type="entry name" value="Acyl-CoA_Oxase/DH_mid-dom"/>
</dbReference>
<evidence type="ECO:0000256" key="13">
    <source>
        <dbReference type="RuleBase" id="RU362125"/>
    </source>
</evidence>
<dbReference type="Pfam" id="PF04148">
    <property type="entry name" value="Erv26"/>
    <property type="match status" value="1"/>
</dbReference>
<dbReference type="InterPro" id="IPR046373">
    <property type="entry name" value="Acyl-CoA_Oxase/DH_mid-dom_sf"/>
</dbReference>
<keyword evidence="14" id="KW-0812">Transmembrane</keyword>
<dbReference type="PANTHER" id="PTHR42807">
    <property type="entry name" value="GLUTARYL-COA DEHYDROGENASE, MITOCHONDRIAL"/>
    <property type="match status" value="1"/>
</dbReference>
<dbReference type="PANTHER" id="PTHR42807:SF1">
    <property type="entry name" value="GLUTARYL-COA DEHYDROGENASE, MITOCHONDRIAL"/>
    <property type="match status" value="1"/>
</dbReference>
<dbReference type="FunFam" id="1.20.140.10:FF:000006">
    <property type="entry name" value="Glutaryl-CoA dehydrogenase, mitochondrial"/>
    <property type="match status" value="1"/>
</dbReference>
<comment type="pathway">
    <text evidence="9">Amino-acid metabolism; lysine degradation.</text>
</comment>
<comment type="similarity">
    <text evidence="3 13">Belongs to the acyl-CoA dehydrogenase family.</text>
</comment>
<dbReference type="Pfam" id="PF02771">
    <property type="entry name" value="Acyl-CoA_dh_N"/>
    <property type="match status" value="1"/>
</dbReference>
<dbReference type="GO" id="GO:0097020">
    <property type="term" value="F:COPII receptor activity"/>
    <property type="evidence" value="ECO:0007669"/>
    <property type="project" value="InterPro"/>
</dbReference>
<dbReference type="InterPro" id="IPR009075">
    <property type="entry name" value="AcylCo_DH/oxidase_C"/>
</dbReference>
<evidence type="ECO:0000256" key="7">
    <source>
        <dbReference type="ARBA" id="ARBA00023002"/>
    </source>
</evidence>
<reference evidence="18" key="1">
    <citation type="submission" date="2018-08" db="EMBL/GenBank/DDBJ databases">
        <authorList>
            <person name="Guldener U."/>
        </authorList>
    </citation>
    <scope>NUCLEOTIDE SEQUENCE</scope>
    <source>
        <strain evidence="18">UB2</strain>
    </source>
</reference>
<sequence length="610" mass="67162">MLLNILTAFFIAAAAATLLICLALGLLSLSQYIESHAARARRYGLGALYLLTVIQILLVAIDNVPFLPLLPNLISAPLHYTALSHPDWPFSFTPTPSRTTWPWMSLLSLILLPLASHIYVVRHHTLTLHAWHQHRYDTLHRPKLPGGRPDWDVKSTDPPTAGEMTNLQTHIHTCNVTMSNALRNALPILRRRLAATTRHYGTTPDTAPEAYNMTKFSKFDWQDPMQLFETQLSEDEKAISQTAHDFCQETLKPKVTEMYRNESWDPTILPSLGELGLLGSTIEGYGCAGVNSVSYGLIAREVEKVDSGYRSIMSVQSSLVMGPIHQFGSEAQKEKYLPRLAKGELVGCFGLTEPNHGSDPSSMQTTATDTGDGEIVLNGSKTWISNSPHADLFVIWAKCKWDNKIRGFIVEKGTKGLSAPAIKNKLQLRASVTGSIFLQDVRVKQEESLLPHARPGLGSPFECLNSARYGISWGAMGALEACIAEARQYALDRSQFGRPIAGFQLIQQKLADASTEAALGLLCSLQLGRMKDAGQWSPEMVSLAKRNNCNKALQQSRSLLDIFGGNATSDEYHTGRHVQNLQTVNTYEGSYGIHTLILGKGITGLQAFAN</sequence>
<keyword evidence="4 13" id="KW-0285">Flavoprotein</keyword>
<evidence type="ECO:0000313" key="19">
    <source>
        <dbReference type="Proteomes" id="UP000658997"/>
    </source>
</evidence>
<evidence type="ECO:0000256" key="3">
    <source>
        <dbReference type="ARBA" id="ARBA00009347"/>
    </source>
</evidence>
<dbReference type="EMBL" id="ULHB01000053">
    <property type="protein sequence ID" value="SYW79387.1"/>
    <property type="molecule type" value="Genomic_DNA"/>
</dbReference>
<dbReference type="FunFam" id="2.40.110.10:FF:000008">
    <property type="entry name" value="Glutaryl-CoA dehydrogenase, mitochondrial"/>
    <property type="match status" value="1"/>
</dbReference>
<evidence type="ECO:0000256" key="1">
    <source>
        <dbReference type="ARBA" id="ARBA00001974"/>
    </source>
</evidence>
<dbReference type="GO" id="GO:0004361">
    <property type="term" value="F:glutaryl-CoA dehydrogenase activity"/>
    <property type="evidence" value="ECO:0007669"/>
    <property type="project" value="UniProtKB-EC"/>
</dbReference>
<dbReference type="InterPro" id="IPR036250">
    <property type="entry name" value="AcylCo_DH-like_C"/>
</dbReference>
<dbReference type="GO" id="GO:0006888">
    <property type="term" value="P:endoplasmic reticulum to Golgi vesicle-mediated transport"/>
    <property type="evidence" value="ECO:0007669"/>
    <property type="project" value="InterPro"/>
</dbReference>
<keyword evidence="6" id="KW-0809">Transit peptide</keyword>
<evidence type="ECO:0000313" key="18">
    <source>
        <dbReference type="EMBL" id="SYW79387.1"/>
    </source>
</evidence>
<dbReference type="FunFam" id="1.10.540.10:FF:000003">
    <property type="entry name" value="glutaryl-CoA dehydrogenase, mitochondrial"/>
    <property type="match status" value="1"/>
</dbReference>
<evidence type="ECO:0000256" key="5">
    <source>
        <dbReference type="ARBA" id="ARBA00022827"/>
    </source>
</evidence>
<keyword evidence="14" id="KW-0472">Membrane</keyword>
<name>A0A8H8TSR8_9BASI</name>
<feature type="transmembrane region" description="Helical" evidence="14">
    <location>
        <begin position="42"/>
        <end position="61"/>
    </location>
</feature>
<feature type="domain" description="Acyl-CoA oxidase/dehydrogenase middle" evidence="16">
    <location>
        <begin position="348"/>
        <end position="441"/>
    </location>
</feature>
<comment type="pathway">
    <text evidence="10">Amino-acid metabolism; tryptophan metabolism.</text>
</comment>
<evidence type="ECO:0000259" key="16">
    <source>
        <dbReference type="Pfam" id="PF02770"/>
    </source>
</evidence>